<accession>A0AAE2WIV9</accession>
<evidence type="ECO:0000256" key="1">
    <source>
        <dbReference type="ARBA" id="ARBA00023115"/>
    </source>
</evidence>
<keyword evidence="1" id="KW-0620">Polyamine biosynthesis</keyword>
<comment type="caution">
    <text evidence="3">The sequence shown here is derived from an EMBL/GenBank/DDBJ whole genome shotgun (WGS) entry which is preliminary data.</text>
</comment>
<feature type="domain" description="Arginine decarboxylase C-terminal helical" evidence="2">
    <location>
        <begin position="30"/>
        <end position="78"/>
    </location>
</feature>
<dbReference type="InterPro" id="IPR041128">
    <property type="entry name" value="Arg_decarbox_C"/>
</dbReference>
<reference evidence="3" key="1">
    <citation type="submission" date="2020-07" db="EMBL/GenBank/DDBJ databases">
        <title>A pangenomic view of the genus Pectobacterium provides insights into genome organization, phylogeny, and virulence.</title>
        <authorList>
            <person name="Jonkheer E."/>
            <person name="Brankovics B."/>
            <person name="Houwers I."/>
            <person name="Van Der Wolf J."/>
            <person name="Bonants P."/>
            <person name="Vreeburg R."/>
            <person name="Bollema R."/>
            <person name="De Haan J."/>
            <person name="Berke L."/>
            <person name="De Ridder D."/>
            <person name="Smit S."/>
            <person name="Van Der Lee T.A.J."/>
        </authorList>
    </citation>
    <scope>NUCLEOTIDE SEQUENCE</scope>
    <source>
        <strain evidence="3">NAK:433</strain>
    </source>
</reference>
<gene>
    <name evidence="3" type="ORF">H4F45_21225</name>
</gene>
<dbReference type="Pfam" id="PF17944">
    <property type="entry name" value="Arg_decarbox_C"/>
    <property type="match status" value="1"/>
</dbReference>
<dbReference type="AlphaFoldDB" id="A0AAE2WIV9"/>
<dbReference type="Gene3D" id="1.10.287.3440">
    <property type="match status" value="1"/>
</dbReference>
<name>A0AAE2WIV9_9GAMM</name>
<evidence type="ECO:0000313" key="3">
    <source>
        <dbReference type="EMBL" id="MBN3053896.1"/>
    </source>
</evidence>
<protein>
    <submittedName>
        <fullName evidence="3">Arginine decarboxylase</fullName>
        <ecNumber evidence="3">4.1.1.19</ecNumber>
    </submittedName>
</protein>
<dbReference type="EMBL" id="JACGEP010000270">
    <property type="protein sequence ID" value="MBN3053896.1"/>
    <property type="molecule type" value="Genomic_DNA"/>
</dbReference>
<organism evidence="3 4">
    <name type="scientific">Pectobacterium brasiliense</name>
    <dbReference type="NCBI Taxonomy" id="180957"/>
    <lineage>
        <taxon>Bacteria</taxon>
        <taxon>Pseudomonadati</taxon>
        <taxon>Pseudomonadota</taxon>
        <taxon>Gammaproteobacteria</taxon>
        <taxon>Enterobacterales</taxon>
        <taxon>Pectobacteriaceae</taxon>
        <taxon>Pectobacterium</taxon>
    </lineage>
</organism>
<dbReference type="GO" id="GO:0006596">
    <property type="term" value="P:polyamine biosynthetic process"/>
    <property type="evidence" value="ECO:0007669"/>
    <property type="project" value="UniProtKB-KW"/>
</dbReference>
<sequence length="82" mass="9736">LFGDTWSVDVFVFQVGTVEMEESDEWNTGADMMEYVQLDPKVLMTRFRDQVKETDMDTELQEQLLEEFESGLYGYNYLEDEE</sequence>
<dbReference type="FunFam" id="1.10.287.3440:FF:000001">
    <property type="entry name" value="Biosynthetic arginine decarboxylase"/>
    <property type="match status" value="1"/>
</dbReference>
<proteinExistence type="predicted"/>
<feature type="non-terminal residue" evidence="3">
    <location>
        <position position="1"/>
    </location>
</feature>
<evidence type="ECO:0000259" key="2">
    <source>
        <dbReference type="Pfam" id="PF17944"/>
    </source>
</evidence>
<evidence type="ECO:0000313" key="4">
    <source>
        <dbReference type="Proteomes" id="UP000768524"/>
    </source>
</evidence>
<keyword evidence="3" id="KW-0456">Lyase</keyword>
<dbReference type="GO" id="GO:0008792">
    <property type="term" value="F:arginine decarboxylase activity"/>
    <property type="evidence" value="ECO:0007669"/>
    <property type="project" value="UniProtKB-EC"/>
</dbReference>
<dbReference type="EC" id="4.1.1.19" evidence="3"/>
<dbReference type="Proteomes" id="UP000768524">
    <property type="component" value="Unassembled WGS sequence"/>
</dbReference>